<dbReference type="PANTHER" id="PTHR22916:SF3">
    <property type="entry name" value="UDP-GLCNAC:BETAGAL BETA-1,3-N-ACETYLGLUCOSAMINYLTRANSFERASE-LIKE PROTEIN 1"/>
    <property type="match status" value="1"/>
</dbReference>
<sequence>MPKVSVIVPAYNAMQYLPETVDSVLQQTFTDFEVLIIDDGSLDNIKEWVSNLTDKRVKLISQKNQGVSLARNIGISQAQGEYIAFLDSDDLWYATKLEKQVCCLDNNPRIGLVHSWMSVIDERGKPTGKVMTSDTEGSVWKQLVEQNTVACSSVMVRRLCFQTLGGFSPRQNEYPVDVEDWEMWIRIAAHYPFAVIKEPLICYRQHISNTSKNWQSLEKAYRIVIEKTFHTAPPELLYLKNRSYGHANLRLAWKCLQSKDLDYKQALNFWQQALIHYPQLRYCWEYIRLSLAITALQLFGANNYTQVLKLIYALRRHLFSLGQETFIYPKDKN</sequence>
<dbReference type="EMBL" id="LXQD01000326">
    <property type="protein sequence ID" value="RCJ22318.1"/>
    <property type="molecule type" value="Genomic_DNA"/>
</dbReference>
<dbReference type="Gene3D" id="3.90.550.10">
    <property type="entry name" value="Spore Coat Polysaccharide Biosynthesis Protein SpsA, Chain A"/>
    <property type="match status" value="1"/>
</dbReference>
<evidence type="ECO:0000313" key="2">
    <source>
        <dbReference type="EMBL" id="RCJ22318.1"/>
    </source>
</evidence>
<reference evidence="2" key="1">
    <citation type="submission" date="2016-04" db="EMBL/GenBank/DDBJ databases">
        <authorList>
            <person name="Tabuchi Yagui T.R."/>
        </authorList>
    </citation>
    <scope>NUCLEOTIDE SEQUENCE [LARGE SCALE GENOMIC DNA]</scope>
    <source>
        <strain evidence="2">NIES-26</strain>
    </source>
</reference>
<dbReference type="PANTHER" id="PTHR22916">
    <property type="entry name" value="GLYCOSYLTRANSFERASE"/>
    <property type="match status" value="1"/>
</dbReference>
<name>A0A367QDN9_9NOSO</name>
<dbReference type="Pfam" id="PF00535">
    <property type="entry name" value="Glycos_transf_2"/>
    <property type="match status" value="1"/>
</dbReference>
<dbReference type="CDD" id="cd00761">
    <property type="entry name" value="Glyco_tranf_GTA_type"/>
    <property type="match status" value="1"/>
</dbReference>
<feature type="domain" description="Glycosyltransferase 2-like" evidence="1">
    <location>
        <begin position="5"/>
        <end position="128"/>
    </location>
</feature>
<evidence type="ECO:0000259" key="1">
    <source>
        <dbReference type="Pfam" id="PF00535"/>
    </source>
</evidence>
<protein>
    <submittedName>
        <fullName evidence="2">Glycosyl transferase family A</fullName>
    </submittedName>
</protein>
<dbReference type="GO" id="GO:0016758">
    <property type="term" value="F:hexosyltransferase activity"/>
    <property type="evidence" value="ECO:0007669"/>
    <property type="project" value="UniProtKB-ARBA"/>
</dbReference>
<dbReference type="InterPro" id="IPR001173">
    <property type="entry name" value="Glyco_trans_2-like"/>
</dbReference>
<evidence type="ECO:0000313" key="3">
    <source>
        <dbReference type="Proteomes" id="UP000252107"/>
    </source>
</evidence>
<dbReference type="Proteomes" id="UP000252107">
    <property type="component" value="Unassembled WGS sequence"/>
</dbReference>
<accession>A0A367QDN9</accession>
<dbReference type="SUPFAM" id="SSF53448">
    <property type="entry name" value="Nucleotide-diphospho-sugar transferases"/>
    <property type="match status" value="1"/>
</dbReference>
<proteinExistence type="predicted"/>
<dbReference type="InterPro" id="IPR029044">
    <property type="entry name" value="Nucleotide-diphossugar_trans"/>
</dbReference>
<keyword evidence="2" id="KW-0808">Transferase</keyword>
<comment type="caution">
    <text evidence="2">The sequence shown here is derived from an EMBL/GenBank/DDBJ whole genome shotgun (WGS) entry which is preliminary data.</text>
</comment>
<dbReference type="AlphaFoldDB" id="A0A367QDN9"/>
<keyword evidence="3" id="KW-1185">Reference proteome</keyword>
<gene>
    <name evidence="2" type="ORF">A6770_29905</name>
</gene>
<organism evidence="2 3">
    <name type="scientific">Nostoc minutum NIES-26</name>
    <dbReference type="NCBI Taxonomy" id="1844469"/>
    <lineage>
        <taxon>Bacteria</taxon>
        <taxon>Bacillati</taxon>
        <taxon>Cyanobacteriota</taxon>
        <taxon>Cyanophyceae</taxon>
        <taxon>Nostocales</taxon>
        <taxon>Nostocaceae</taxon>
        <taxon>Nostoc</taxon>
    </lineage>
</organism>